<dbReference type="SUPFAM" id="SSF51430">
    <property type="entry name" value="NAD(P)-linked oxidoreductase"/>
    <property type="match status" value="1"/>
</dbReference>
<dbReference type="CDD" id="cd19081">
    <property type="entry name" value="AKR_AKR9C1"/>
    <property type="match status" value="1"/>
</dbReference>
<dbReference type="GO" id="GO:0016491">
    <property type="term" value="F:oxidoreductase activity"/>
    <property type="evidence" value="ECO:0007669"/>
    <property type="project" value="UniProtKB-KW"/>
</dbReference>
<dbReference type="InterPro" id="IPR020471">
    <property type="entry name" value="AKR"/>
</dbReference>
<dbReference type="InterPro" id="IPR023210">
    <property type="entry name" value="NADP_OxRdtase_dom"/>
</dbReference>
<accession>A0A4R7FLM1</accession>
<dbReference type="AlphaFoldDB" id="A0A4R7FLM1"/>
<dbReference type="InterPro" id="IPR036812">
    <property type="entry name" value="NAD(P)_OxRdtase_dom_sf"/>
</dbReference>
<keyword evidence="4" id="KW-1185">Reference proteome</keyword>
<dbReference type="Gene3D" id="3.20.20.100">
    <property type="entry name" value="NADP-dependent oxidoreductase domain"/>
    <property type="match status" value="1"/>
</dbReference>
<protein>
    <submittedName>
        <fullName evidence="3">Aryl-alcohol dehydrogenase-like predicted oxidoreductase</fullName>
    </submittedName>
</protein>
<feature type="domain" description="NADP-dependent oxidoreductase" evidence="2">
    <location>
        <begin position="12"/>
        <end position="307"/>
    </location>
</feature>
<reference evidence="3 4" key="1">
    <citation type="submission" date="2019-03" db="EMBL/GenBank/DDBJ databases">
        <title>Genomic Encyclopedia of Archaeal and Bacterial Type Strains, Phase II (KMG-II): from individual species to whole genera.</title>
        <authorList>
            <person name="Goeker M."/>
        </authorList>
    </citation>
    <scope>NUCLEOTIDE SEQUENCE [LARGE SCALE GENOMIC DNA]</scope>
    <source>
        <strain evidence="3 4">DSM 24782</strain>
    </source>
</reference>
<dbReference type="GO" id="GO:0005829">
    <property type="term" value="C:cytosol"/>
    <property type="evidence" value="ECO:0007669"/>
    <property type="project" value="TreeGrafter"/>
</dbReference>
<gene>
    <name evidence="3" type="ORF">CLV52_2266</name>
</gene>
<sequence length="313" mass="33127">MIGAVTALDFGPIVLGGNVFGWTADRAEGFRVLDAFVDGGGRAIDTADVYVAWLPGNAGGESETIIGEWLARRSDRDDLVIVTKVGALETRKGLSAANIEAAVEDSLRRLQTDRIDLYFAHRDDPDAPQEETLAAFDRLIRAGKVREIGASNFSAERLGSAAAIAEAEGLTPFTVAQDKWSLVERGIEVELVPALEQLGVVEIPYSSLASGFLTGKYRPGTTTESARAGNAGRYLEDPRNIDLLAVLDDVAADRGTSVTAVALAWLAAQRTVAAPIASARTPEQVADLLAAAQVRLTPQDLEQLSAATEPVSA</sequence>
<comment type="caution">
    <text evidence="3">The sequence shown here is derived from an EMBL/GenBank/DDBJ whole genome shotgun (WGS) entry which is preliminary data.</text>
</comment>
<name>A0A4R7FLM1_9MICO</name>
<evidence type="ECO:0000313" key="3">
    <source>
        <dbReference type="EMBL" id="TDS77322.1"/>
    </source>
</evidence>
<dbReference type="OrthoDB" id="9768793at2"/>
<organism evidence="3 4">
    <name type="scientific">Amnibacterium kyonggiense</name>
    <dbReference type="NCBI Taxonomy" id="595671"/>
    <lineage>
        <taxon>Bacteria</taxon>
        <taxon>Bacillati</taxon>
        <taxon>Actinomycetota</taxon>
        <taxon>Actinomycetes</taxon>
        <taxon>Micrococcales</taxon>
        <taxon>Microbacteriaceae</taxon>
        <taxon>Amnibacterium</taxon>
    </lineage>
</organism>
<dbReference type="Pfam" id="PF00248">
    <property type="entry name" value="Aldo_ket_red"/>
    <property type="match status" value="1"/>
</dbReference>
<evidence type="ECO:0000259" key="2">
    <source>
        <dbReference type="Pfam" id="PF00248"/>
    </source>
</evidence>
<dbReference type="PANTHER" id="PTHR43364">
    <property type="entry name" value="NADH-SPECIFIC METHYLGLYOXAL REDUCTASE-RELATED"/>
    <property type="match status" value="1"/>
</dbReference>
<dbReference type="PANTHER" id="PTHR43364:SF6">
    <property type="entry name" value="OXIDOREDUCTASE-RELATED"/>
    <property type="match status" value="1"/>
</dbReference>
<keyword evidence="1" id="KW-0560">Oxidoreductase</keyword>
<dbReference type="InterPro" id="IPR050523">
    <property type="entry name" value="AKR_Detox_Biosynth"/>
</dbReference>
<evidence type="ECO:0000256" key="1">
    <source>
        <dbReference type="ARBA" id="ARBA00023002"/>
    </source>
</evidence>
<dbReference type="FunFam" id="3.20.20.100:FF:000004">
    <property type="entry name" value="Oxidoreductase, aldo/keto reductase"/>
    <property type="match status" value="1"/>
</dbReference>
<proteinExistence type="predicted"/>
<evidence type="ECO:0000313" key="4">
    <source>
        <dbReference type="Proteomes" id="UP000295344"/>
    </source>
</evidence>
<dbReference type="Proteomes" id="UP000295344">
    <property type="component" value="Unassembled WGS sequence"/>
</dbReference>
<dbReference type="PRINTS" id="PR00069">
    <property type="entry name" value="ALDKETRDTASE"/>
</dbReference>
<dbReference type="EMBL" id="SOAM01000002">
    <property type="protein sequence ID" value="TDS77322.1"/>
    <property type="molecule type" value="Genomic_DNA"/>
</dbReference>